<dbReference type="PROSITE" id="PS50011">
    <property type="entry name" value="PROTEIN_KINASE_DOM"/>
    <property type="match status" value="1"/>
</dbReference>
<feature type="binding site" evidence="3">
    <location>
        <position position="1142"/>
    </location>
    <ligand>
        <name>ATP</name>
        <dbReference type="ChEBI" id="CHEBI:30616"/>
    </ligand>
</feature>
<dbReference type="SUPFAM" id="SSF56112">
    <property type="entry name" value="Protein kinase-like (PK-like)"/>
    <property type="match status" value="1"/>
</dbReference>
<feature type="region of interest" description="Disordered" evidence="4">
    <location>
        <begin position="74"/>
        <end position="106"/>
    </location>
</feature>
<dbReference type="OMA" id="AFIDHHP"/>
<feature type="domain" description="Protein kinase" evidence="5">
    <location>
        <begin position="1113"/>
        <end position="1365"/>
    </location>
</feature>
<sequence>MAEELNRSTASNLTAGEALAMATKDAAGASVSPLRMQALKSPIPRQSSLPVRANSPAARMHQLINRNILSFPGKIPSGPQSCSQSFGGTMRKKDQFGSPSYPSPLDRIRTGKRERAAQLGLSASFNTSLDINQTFPFTELPAAKSDITSIEPTAGCTLDKFKGDELNSLSFTGGLSKGSFAPAPTPPPLNMSLGRSWSFYNFVGGAQTGVALPTTVRNPNKAMLTIEARSTKILLASKMAGELFGYDPGELVGKKMTDLLSLPDRNRPHALMEEHLESTGQVVMVSGHVFDILDSCGLVIPVSLWMKKLTDEENPKCLVVMEPVERTSGKIVFDVTGAIVRASHEIVYLHGFTSENEVMGMSVKQLMPHLNLPSINGNIDASVKKQQVTGRTKDGSSFPASVKIRSVKPQELVDNTSLNDTGQASSLSTSNFSTANFSTTTNHADTLDLLSTAGSSADYELCPPNENQDVRCYWSWDQLFCASVWVFANISGMVSILPDGTIHSINSTFSVMLFGQVHDDLVGKHITAIVPNFYDNLDILDDSSMPLPPLDDDSLEEEELSDESDSFNLPTSRPASRAPDHALPKQGIPHGGGGGDVVAIHDADRSAAERPDTADLIQAASEIASGLETPDLPLRPESTTTDELLQSSGGRIDVPSRLLALPSSIEPSSRHESTEVIIGNASTLGRVSELDMEGSLSAQISTVSDGGKLPDEGSSNLLGLPLSGRHVSTEVQIGNESELGRVSELGLHSISHGGNTDLIREEMAKVEQFSMDAEEDEGKLSESTSSIRSVKEEIARLERLSLGGGGGDSSARSPRTEGNLIKCDSGDQNRGDGEKGEEPAERISANITGEDGDRGESGKEGIQLDLNSVDSEENEVVTAREVTQDAEEERKGEDGVDEGQDKVRRTCWTEGNQASELAQCKVSAMTPESNNNLPTNKTREEALQARSEDSSVIGQDSSVKSSDITPEVDGGGMHPGKVLFTSTPAASRKVGRQFSLLSSGPIPEGGFVGLAKHRDGNLLGILFQVKRVDLDDGETLYCIWMSRDPAEPTDAGHMTSSMANASSFDSTFNQSNHTKSMSEIVANNGAQKINLDSSLSMEQDDQRLGEGEYQRHYKTLQSIGKGAFGFVKMAMTIADNKMVVVKFIRRAKVLKENWVDDPKLGCIPLEVAYLTKLDHPNIVKAVDSFQNDEFFQLVMEKHGSGIDLFEFIDRQPNFDEALASYMFRQVVAAVKYLHEHGIVHRDIKDENVILDEKFQIKLIDFGSAAYMQPGKKFSTFCGTLEYCSPEVLLGNRYEGPQLELWSLGVMLYTLVFGENPFYDVEETIEAILKPPFAVSTTLMQLVSWLLHPEPEFRCTLTQLHGSGWLQQPMDISIYKWNEVMPPEGARDTSDVPDCTDPTEDSGDILGDSGGSAEADQLRREFERCLALDEEYDDLVRLRGLNASI</sequence>
<evidence type="ECO:0000256" key="4">
    <source>
        <dbReference type="SAM" id="MobiDB-lite"/>
    </source>
</evidence>
<dbReference type="GO" id="GO:0005634">
    <property type="term" value="C:nucleus"/>
    <property type="evidence" value="ECO:0000318"/>
    <property type="project" value="GO_Central"/>
</dbReference>
<dbReference type="InParanoid" id="A0A7M7N1F8"/>
<dbReference type="GO" id="GO:0005737">
    <property type="term" value="C:cytoplasm"/>
    <property type="evidence" value="ECO:0000318"/>
    <property type="project" value="GO_Central"/>
</dbReference>
<dbReference type="GeneID" id="100892171"/>
<dbReference type="RefSeq" id="XP_030829881.1">
    <property type="nucleotide sequence ID" value="XM_030974021.1"/>
</dbReference>
<dbReference type="Pfam" id="PF13426">
    <property type="entry name" value="PAS_9"/>
    <property type="match status" value="2"/>
</dbReference>
<feature type="region of interest" description="Disordered" evidence="4">
    <location>
        <begin position="545"/>
        <end position="598"/>
    </location>
</feature>
<feature type="region of interest" description="Disordered" evidence="4">
    <location>
        <begin position="1383"/>
        <end position="1414"/>
    </location>
</feature>
<dbReference type="KEGG" id="spu:100892171"/>
<reference evidence="7" key="2">
    <citation type="submission" date="2021-01" db="UniProtKB">
        <authorList>
            <consortium name="EnsemblMetazoa"/>
        </authorList>
    </citation>
    <scope>IDENTIFICATION</scope>
</reference>
<dbReference type="Gene3D" id="3.30.200.20">
    <property type="entry name" value="Phosphorylase Kinase, domain 1"/>
    <property type="match status" value="1"/>
</dbReference>
<dbReference type="PANTHER" id="PTHR24346">
    <property type="entry name" value="MAP/MICROTUBULE AFFINITY-REGULATING KINASE"/>
    <property type="match status" value="1"/>
</dbReference>
<dbReference type="InterPro" id="IPR000719">
    <property type="entry name" value="Prot_kinase_dom"/>
</dbReference>
<evidence type="ECO:0000256" key="3">
    <source>
        <dbReference type="PROSITE-ProRule" id="PRU10141"/>
    </source>
</evidence>
<dbReference type="SMART" id="SM00220">
    <property type="entry name" value="S_TKc"/>
    <property type="match status" value="1"/>
</dbReference>
<evidence type="ECO:0000259" key="5">
    <source>
        <dbReference type="PROSITE" id="PS50011"/>
    </source>
</evidence>
<dbReference type="GO" id="GO:0006355">
    <property type="term" value="P:regulation of DNA-templated transcription"/>
    <property type="evidence" value="ECO:0007669"/>
    <property type="project" value="InterPro"/>
</dbReference>
<evidence type="ECO:0000259" key="6">
    <source>
        <dbReference type="PROSITE" id="PS50112"/>
    </source>
</evidence>
<dbReference type="Gene3D" id="3.30.450.20">
    <property type="entry name" value="PAS domain"/>
    <property type="match status" value="2"/>
</dbReference>
<feature type="compositionally biased region" description="Basic and acidic residues" evidence="4">
    <location>
        <begin position="824"/>
        <end position="841"/>
    </location>
</feature>
<dbReference type="PROSITE" id="PS50112">
    <property type="entry name" value="PAS"/>
    <property type="match status" value="1"/>
</dbReference>
<organism evidence="7 8">
    <name type="scientific">Strongylocentrotus purpuratus</name>
    <name type="common">Purple sea urchin</name>
    <dbReference type="NCBI Taxonomy" id="7668"/>
    <lineage>
        <taxon>Eukaryota</taxon>
        <taxon>Metazoa</taxon>
        <taxon>Echinodermata</taxon>
        <taxon>Eleutherozoa</taxon>
        <taxon>Echinozoa</taxon>
        <taxon>Echinoidea</taxon>
        <taxon>Euechinoidea</taxon>
        <taxon>Echinacea</taxon>
        <taxon>Camarodonta</taxon>
        <taxon>Echinidea</taxon>
        <taxon>Strongylocentrotidae</taxon>
        <taxon>Strongylocentrotus</taxon>
    </lineage>
</organism>
<dbReference type="PROSITE" id="PS00108">
    <property type="entry name" value="PROTEIN_KINASE_ST"/>
    <property type="match status" value="1"/>
</dbReference>
<protein>
    <recommendedName>
        <fullName evidence="9">PAS domain-containing serine/threonine-protein kinase</fullName>
    </recommendedName>
</protein>
<dbReference type="OrthoDB" id="10252171at2759"/>
<keyword evidence="8" id="KW-1185">Reference proteome</keyword>
<evidence type="ECO:0000313" key="7">
    <source>
        <dbReference type="EnsemblMetazoa" id="XP_030829881"/>
    </source>
</evidence>
<name>A0A7M7N1F8_STRPU</name>
<keyword evidence="2 3" id="KW-0067">ATP-binding</keyword>
<dbReference type="Gene3D" id="1.10.510.10">
    <property type="entry name" value="Transferase(Phosphotransferase) domain 1"/>
    <property type="match status" value="1"/>
</dbReference>
<dbReference type="Pfam" id="PF00989">
    <property type="entry name" value="PAS"/>
    <property type="match status" value="1"/>
</dbReference>
<feature type="compositionally biased region" description="Polar residues" evidence="4">
    <location>
        <begin position="637"/>
        <end position="648"/>
    </location>
</feature>
<evidence type="ECO:0000313" key="8">
    <source>
        <dbReference type="Proteomes" id="UP000007110"/>
    </source>
</evidence>
<feature type="compositionally biased region" description="Polar residues" evidence="4">
    <location>
        <begin position="78"/>
        <end position="87"/>
    </location>
</feature>
<keyword evidence="1 3" id="KW-0547">Nucleotide-binding</keyword>
<reference evidence="8" key="1">
    <citation type="submission" date="2015-02" db="EMBL/GenBank/DDBJ databases">
        <title>Genome sequencing for Strongylocentrotus purpuratus.</title>
        <authorList>
            <person name="Murali S."/>
            <person name="Liu Y."/>
            <person name="Vee V."/>
            <person name="English A."/>
            <person name="Wang M."/>
            <person name="Skinner E."/>
            <person name="Han Y."/>
            <person name="Muzny D.M."/>
            <person name="Worley K.C."/>
            <person name="Gibbs R.A."/>
        </authorList>
    </citation>
    <scope>NUCLEOTIDE SEQUENCE</scope>
</reference>
<feature type="region of interest" description="Disordered" evidence="4">
    <location>
        <begin position="799"/>
        <end position="902"/>
    </location>
</feature>
<dbReference type="GO" id="GO:0005829">
    <property type="term" value="C:cytosol"/>
    <property type="evidence" value="ECO:0000318"/>
    <property type="project" value="GO_Central"/>
</dbReference>
<dbReference type="InterPro" id="IPR011009">
    <property type="entry name" value="Kinase-like_dom_sf"/>
</dbReference>
<dbReference type="PROSITE" id="PS00107">
    <property type="entry name" value="PROTEIN_KINASE_ATP"/>
    <property type="match status" value="1"/>
</dbReference>
<evidence type="ECO:0000256" key="2">
    <source>
        <dbReference type="ARBA" id="ARBA00022840"/>
    </source>
</evidence>
<feature type="domain" description="PAS" evidence="6">
    <location>
        <begin position="208"/>
        <end position="279"/>
    </location>
</feature>
<feature type="compositionally biased region" description="Acidic residues" evidence="4">
    <location>
        <begin position="550"/>
        <end position="565"/>
    </location>
</feature>
<dbReference type="NCBIfam" id="TIGR00229">
    <property type="entry name" value="sensory_box"/>
    <property type="match status" value="1"/>
</dbReference>
<evidence type="ECO:0008006" key="9">
    <source>
        <dbReference type="Google" id="ProtNLM"/>
    </source>
</evidence>
<dbReference type="EnsemblMetazoa" id="XM_030974021">
    <property type="protein sequence ID" value="XP_030829881"/>
    <property type="gene ID" value="LOC100892171"/>
</dbReference>
<feature type="region of interest" description="Disordered" evidence="4">
    <location>
        <begin position="624"/>
        <end position="648"/>
    </location>
</feature>
<dbReference type="GO" id="GO:0005524">
    <property type="term" value="F:ATP binding"/>
    <property type="evidence" value="ECO:0007669"/>
    <property type="project" value="UniProtKB-UniRule"/>
</dbReference>
<dbReference type="PANTHER" id="PTHR24346:SF51">
    <property type="entry name" value="PAS DOMAIN-CONTAINING SERINE_THREONINE-PROTEIN KINASE"/>
    <property type="match status" value="1"/>
</dbReference>
<dbReference type="InterPro" id="IPR035965">
    <property type="entry name" value="PAS-like_dom_sf"/>
</dbReference>
<dbReference type="InterPro" id="IPR008271">
    <property type="entry name" value="Ser/Thr_kinase_AS"/>
</dbReference>
<proteinExistence type="predicted"/>
<feature type="compositionally biased region" description="Basic and acidic residues" evidence="4">
    <location>
        <begin position="888"/>
        <end position="902"/>
    </location>
</feature>
<dbReference type="FunFam" id="3.30.450.20:FF:000059">
    <property type="entry name" value="PAS domain containing serine/threonine kinase"/>
    <property type="match status" value="1"/>
</dbReference>
<feature type="region of interest" description="Disordered" evidence="4">
    <location>
        <begin position="946"/>
        <end position="973"/>
    </location>
</feature>
<feature type="compositionally biased region" description="Polar residues" evidence="4">
    <location>
        <begin position="950"/>
        <end position="964"/>
    </location>
</feature>
<dbReference type="GO" id="GO:0045719">
    <property type="term" value="P:negative regulation of glycogen biosynthetic process"/>
    <property type="evidence" value="ECO:0000318"/>
    <property type="project" value="GO_Central"/>
</dbReference>
<dbReference type="InterPro" id="IPR017441">
    <property type="entry name" value="Protein_kinase_ATP_BS"/>
</dbReference>
<accession>A0A7M7N1F8</accession>
<dbReference type="Pfam" id="PF00069">
    <property type="entry name" value="Pkinase"/>
    <property type="match status" value="1"/>
</dbReference>
<dbReference type="GO" id="GO:0035556">
    <property type="term" value="P:intracellular signal transduction"/>
    <property type="evidence" value="ECO:0000318"/>
    <property type="project" value="GO_Central"/>
</dbReference>
<dbReference type="InterPro" id="IPR000014">
    <property type="entry name" value="PAS"/>
</dbReference>
<dbReference type="FunFam" id="1.10.510.10:FF:000351">
    <property type="entry name" value="PAS domain-containing serine/threonine-protein kinase"/>
    <property type="match status" value="1"/>
</dbReference>
<dbReference type="Proteomes" id="UP000007110">
    <property type="component" value="Unassembled WGS sequence"/>
</dbReference>
<dbReference type="GO" id="GO:0004674">
    <property type="term" value="F:protein serine/threonine kinase activity"/>
    <property type="evidence" value="ECO:0000318"/>
    <property type="project" value="GO_Central"/>
</dbReference>
<dbReference type="CDD" id="cd00130">
    <property type="entry name" value="PAS"/>
    <property type="match status" value="1"/>
</dbReference>
<dbReference type="InterPro" id="IPR013767">
    <property type="entry name" value="PAS_fold"/>
</dbReference>
<evidence type="ECO:0000256" key="1">
    <source>
        <dbReference type="ARBA" id="ARBA00022741"/>
    </source>
</evidence>
<dbReference type="SUPFAM" id="SSF55785">
    <property type="entry name" value="PYP-like sensor domain (PAS domain)"/>
    <property type="match status" value="1"/>
</dbReference>